<dbReference type="OrthoDB" id="2402225at2759"/>
<reference evidence="2 3" key="1">
    <citation type="submission" date="2014-02" db="EMBL/GenBank/DDBJ databases">
        <title>Single nucleus genome sequencing reveals high similarity among nuclei of an endomycorrhizal fungus.</title>
        <authorList>
            <person name="Lin K."/>
            <person name="Geurts R."/>
            <person name="Zhang Z."/>
            <person name="Limpens E."/>
            <person name="Saunders D.G."/>
            <person name="Mu D."/>
            <person name="Pang E."/>
            <person name="Cao H."/>
            <person name="Cha H."/>
            <person name="Lin T."/>
            <person name="Zhou Q."/>
            <person name="Shang Y."/>
            <person name="Li Y."/>
            <person name="Ivanov S."/>
            <person name="Sharma T."/>
            <person name="Velzen R.V."/>
            <person name="Ruijter N.D."/>
            <person name="Aanen D.K."/>
            <person name="Win J."/>
            <person name="Kamoun S."/>
            <person name="Bisseling T."/>
            <person name="Huang S."/>
        </authorList>
    </citation>
    <scope>NUCLEOTIDE SEQUENCE [LARGE SCALE GENOMIC DNA]</scope>
    <source>
        <strain evidence="3">DAOM197198w</strain>
    </source>
</reference>
<feature type="compositionally biased region" description="Basic and acidic residues" evidence="1">
    <location>
        <begin position="28"/>
        <end position="47"/>
    </location>
</feature>
<organism evidence="2 3">
    <name type="scientific">Rhizophagus irregularis (strain DAOM 197198w)</name>
    <name type="common">Glomus intraradices</name>
    <dbReference type="NCBI Taxonomy" id="1432141"/>
    <lineage>
        <taxon>Eukaryota</taxon>
        <taxon>Fungi</taxon>
        <taxon>Fungi incertae sedis</taxon>
        <taxon>Mucoromycota</taxon>
        <taxon>Glomeromycotina</taxon>
        <taxon>Glomeromycetes</taxon>
        <taxon>Glomerales</taxon>
        <taxon>Glomeraceae</taxon>
        <taxon>Rhizophagus</taxon>
    </lineage>
</organism>
<dbReference type="EMBL" id="JEMT01026552">
    <property type="protein sequence ID" value="EXX59007.1"/>
    <property type="molecule type" value="Genomic_DNA"/>
</dbReference>
<feature type="region of interest" description="Disordered" evidence="1">
    <location>
        <begin position="1"/>
        <end position="90"/>
    </location>
</feature>
<evidence type="ECO:0000313" key="3">
    <source>
        <dbReference type="Proteomes" id="UP000022910"/>
    </source>
</evidence>
<feature type="compositionally biased region" description="Polar residues" evidence="1">
    <location>
        <begin position="140"/>
        <end position="153"/>
    </location>
</feature>
<feature type="compositionally biased region" description="Basic residues" evidence="1">
    <location>
        <begin position="1"/>
        <end position="27"/>
    </location>
</feature>
<dbReference type="AlphaFoldDB" id="A0A015IP65"/>
<evidence type="ECO:0000313" key="2">
    <source>
        <dbReference type="EMBL" id="EXX59007.1"/>
    </source>
</evidence>
<feature type="region of interest" description="Disordered" evidence="1">
    <location>
        <begin position="123"/>
        <end position="160"/>
    </location>
</feature>
<evidence type="ECO:0000256" key="1">
    <source>
        <dbReference type="SAM" id="MobiDB-lite"/>
    </source>
</evidence>
<comment type="caution">
    <text evidence="2">The sequence shown here is derived from an EMBL/GenBank/DDBJ whole genome shotgun (WGS) entry which is preliminary data.</text>
</comment>
<proteinExistence type="predicted"/>
<feature type="compositionally biased region" description="Polar residues" evidence="1">
    <location>
        <begin position="69"/>
        <end position="90"/>
    </location>
</feature>
<gene>
    <name evidence="2" type="ORF">RirG_192670</name>
</gene>
<sequence length="424" mass="47947">MASRNRGRGRGRGQSRNKNSNKGRSKSKNTDLIEVVDKTINDETLNDKRKRSIASSSDDSSDDEKNQKETSSQLPLLERSNTGPFHLSLSTPTLQKNTLISTPTSTSIPKSLFSSIQCKNTTKNNLNSLRSNDKFEENDGNQTDDSNKSSHVSANEHDSTLLQTSDSRILTKILEVVMQNQKDLKFLSTKVMGLESDNKNFHNELSEIKDAIGSSDESLKAVSSNKKTHGWIDVYISYIAEDLILDYKYPTKEQVKEASLRILTKFQSEKIKLIMASNEWDLLFENGILSAVITTKLTSLRGGIVSKIKQKMFEVFGHSLEHIDSDASSRAITSWKESDNTKWCFENLGTIMPDESNTTYMDEIIKRSFQTKTATKNDRLFAIAVVCYILDENSRWNQNRKEVHFKTNELTSGILFNILINIVF</sequence>
<keyword evidence="3" id="KW-1185">Reference proteome</keyword>
<protein>
    <submittedName>
        <fullName evidence="2">Uncharacterized protein</fullName>
    </submittedName>
</protein>
<dbReference type="Proteomes" id="UP000022910">
    <property type="component" value="Unassembled WGS sequence"/>
</dbReference>
<dbReference type="HOGENOM" id="CLU_647498_0_0_1"/>
<accession>A0A015IP65</accession>
<name>A0A015IP65_RHIIW</name>